<dbReference type="GO" id="GO:0046872">
    <property type="term" value="F:metal ion binding"/>
    <property type="evidence" value="ECO:0007669"/>
    <property type="project" value="UniProtKB-KW"/>
</dbReference>
<dbReference type="AlphaFoldDB" id="A0A9W7HIZ7"/>
<evidence type="ECO:0000259" key="3">
    <source>
        <dbReference type="Pfam" id="PF14226"/>
    </source>
</evidence>
<dbReference type="Gene3D" id="2.60.120.330">
    <property type="entry name" value="B-lactam Antibiotic, Isopenicillin N Synthase, Chain"/>
    <property type="match status" value="1"/>
</dbReference>
<evidence type="ECO:0000256" key="1">
    <source>
        <dbReference type="ARBA" id="ARBA00022723"/>
    </source>
</evidence>
<reference evidence="4" key="1">
    <citation type="submission" date="2023-05" db="EMBL/GenBank/DDBJ databases">
        <title>Genome and transcriptome analyses reveal genes involved in the formation of fine ridges on petal epidermal cells in Hibiscus trionum.</title>
        <authorList>
            <person name="Koshimizu S."/>
            <person name="Masuda S."/>
            <person name="Ishii T."/>
            <person name="Shirasu K."/>
            <person name="Hoshino A."/>
            <person name="Arita M."/>
        </authorList>
    </citation>
    <scope>NUCLEOTIDE SEQUENCE</scope>
    <source>
        <strain evidence="4">Hamamatsu line</strain>
    </source>
</reference>
<evidence type="ECO:0000313" key="6">
    <source>
        <dbReference type="Proteomes" id="UP001165190"/>
    </source>
</evidence>
<keyword evidence="6" id="KW-1185">Reference proteome</keyword>
<sequence length="188" mass="21698">MAAKSKVEEQFSFSCSFSVQELVKEPVKTIPQRYVRLDHRQPVSTAHGAPPTQMLPIIDMNQLLSGKDSDLELQKLHSTCKDWGFFQLVNHGVDSWILEKVKQEVEGFYKLPLEEKMKFKTREGDGLEGYGTTERDGGKFDWSDRFFMTTNPIHKRMPHLFPELPSSFRFPALSFFSSLIFDSTNNQE</sequence>
<keyword evidence="2" id="KW-0408">Iron</keyword>
<protein>
    <submittedName>
        <fullName evidence="4">SENESCENCE-RELATED GENE 1, senescence-related gene 1</fullName>
    </submittedName>
</protein>
<dbReference type="PANTHER" id="PTHR47991">
    <property type="entry name" value="OXOGLUTARATE/IRON-DEPENDENT DIOXYGENASE"/>
    <property type="match status" value="1"/>
</dbReference>
<keyword evidence="1" id="KW-0479">Metal-binding</keyword>
<dbReference type="EMBL" id="BSYR01000014">
    <property type="protein sequence ID" value="GMI77712.1"/>
    <property type="molecule type" value="Genomic_DNA"/>
</dbReference>
<gene>
    <name evidence="4" type="ORF">HRI_001440500</name>
    <name evidence="5" type="ORF">HRI_001440600</name>
</gene>
<evidence type="ECO:0000313" key="4">
    <source>
        <dbReference type="EMBL" id="GMI77712.1"/>
    </source>
</evidence>
<dbReference type="EMBL" id="BSYR01000014">
    <property type="protein sequence ID" value="GMI77713.1"/>
    <property type="molecule type" value="Genomic_DNA"/>
</dbReference>
<dbReference type="Pfam" id="PF14226">
    <property type="entry name" value="DIOX_N"/>
    <property type="match status" value="1"/>
</dbReference>
<accession>A0A9W7HIZ7</accession>
<dbReference type="InterPro" id="IPR026992">
    <property type="entry name" value="DIOX_N"/>
</dbReference>
<evidence type="ECO:0000313" key="5">
    <source>
        <dbReference type="EMBL" id="GMI77713.1"/>
    </source>
</evidence>
<dbReference type="InterPro" id="IPR050295">
    <property type="entry name" value="Plant_2OG-oxidoreductases"/>
</dbReference>
<dbReference type="OrthoDB" id="288590at2759"/>
<comment type="caution">
    <text evidence="4">The sequence shown here is derived from an EMBL/GenBank/DDBJ whole genome shotgun (WGS) entry which is preliminary data.</text>
</comment>
<organism evidence="4 6">
    <name type="scientific">Hibiscus trionum</name>
    <name type="common">Flower of an hour</name>
    <dbReference type="NCBI Taxonomy" id="183268"/>
    <lineage>
        <taxon>Eukaryota</taxon>
        <taxon>Viridiplantae</taxon>
        <taxon>Streptophyta</taxon>
        <taxon>Embryophyta</taxon>
        <taxon>Tracheophyta</taxon>
        <taxon>Spermatophyta</taxon>
        <taxon>Magnoliopsida</taxon>
        <taxon>eudicotyledons</taxon>
        <taxon>Gunneridae</taxon>
        <taxon>Pentapetalae</taxon>
        <taxon>rosids</taxon>
        <taxon>malvids</taxon>
        <taxon>Malvales</taxon>
        <taxon>Malvaceae</taxon>
        <taxon>Malvoideae</taxon>
        <taxon>Hibiscus</taxon>
    </lineage>
</organism>
<dbReference type="Proteomes" id="UP001165190">
    <property type="component" value="Unassembled WGS sequence"/>
</dbReference>
<evidence type="ECO:0000256" key="2">
    <source>
        <dbReference type="ARBA" id="ARBA00023004"/>
    </source>
</evidence>
<dbReference type="InterPro" id="IPR027443">
    <property type="entry name" value="IPNS-like_sf"/>
</dbReference>
<dbReference type="SUPFAM" id="SSF51197">
    <property type="entry name" value="Clavaminate synthase-like"/>
    <property type="match status" value="1"/>
</dbReference>
<proteinExistence type="predicted"/>
<name>A0A9W7HIZ7_HIBTR</name>
<feature type="domain" description="Non-haem dioxygenase N-terminal" evidence="3">
    <location>
        <begin position="55"/>
        <end position="162"/>
    </location>
</feature>